<dbReference type="InterPro" id="IPR012893">
    <property type="entry name" value="HipA-like_C"/>
</dbReference>
<keyword evidence="7" id="KW-1185">Reference proteome</keyword>
<dbReference type="Pfam" id="PF13657">
    <property type="entry name" value="Couple_hipA"/>
    <property type="match status" value="1"/>
</dbReference>
<dbReference type="GO" id="GO:0004674">
    <property type="term" value="F:protein serine/threonine kinase activity"/>
    <property type="evidence" value="ECO:0007669"/>
    <property type="project" value="TreeGrafter"/>
</dbReference>
<dbReference type="KEGG" id="pacr:FXN63_22220"/>
<evidence type="ECO:0000313" key="6">
    <source>
        <dbReference type="EMBL" id="QEI08249.1"/>
    </source>
</evidence>
<sequence length="430" mass="47928">MMAVATPVRQQIQVSIGKAGSPLGALVYVRQGQRQHCAFAYDETWLSNPASFNVSADLQLMPGHQPHKAASPHDSVFHGALADTTPDAWGRRVIARDHAKRRRTDQKPQPLTELDYLLAVDDFSRIGALRLRDPEGIWHRTVPEGHRSTPPLIELAHIYQASQAVERGQETAEDLRYLQGKGTSLGGMRPKCTIVDEDGWLAIGKFPSVNDTRSVTRGEVLALKLAQLAGIDAAPARIVSLADVSVAVIRRFDRDGNDGRIPYQSAASLLQASREEDRSYTEIADAIRSHGHAPTRDLRQLWRRLVFNLLITNVDDHLQNHGFLHVEHGLWRLAPAFDINPFPDKERESKTWLSEEDGPITDVHMLLARAPYFGLDKQQALITLAEVHASVASWRRIARGPEVGLRAEELDDFAAAFEHEQIDIAAMLLR</sequence>
<dbReference type="Proteomes" id="UP000325161">
    <property type="component" value="Chromosome"/>
</dbReference>
<proteinExistence type="inferred from homology"/>
<keyword evidence="3" id="KW-0418">Kinase</keyword>
<feature type="domain" description="HipA-like C-terminal" evidence="4">
    <location>
        <begin position="183"/>
        <end position="392"/>
    </location>
</feature>
<feature type="domain" description="HipA N-terminal subdomain 1" evidence="5">
    <location>
        <begin position="22"/>
        <end position="103"/>
    </location>
</feature>
<evidence type="ECO:0000256" key="3">
    <source>
        <dbReference type="ARBA" id="ARBA00022777"/>
    </source>
</evidence>
<accession>A0A5C0B0J0</accession>
<evidence type="ECO:0000259" key="4">
    <source>
        <dbReference type="Pfam" id="PF07804"/>
    </source>
</evidence>
<dbReference type="PANTHER" id="PTHR37419:SF8">
    <property type="entry name" value="TOXIN YJJJ"/>
    <property type="match status" value="1"/>
</dbReference>
<dbReference type="PANTHER" id="PTHR37419">
    <property type="entry name" value="SERINE/THREONINE-PROTEIN KINASE TOXIN HIPA"/>
    <property type="match status" value="1"/>
</dbReference>
<gene>
    <name evidence="6" type="ORF">FXN63_22220</name>
</gene>
<reference evidence="6 7" key="1">
    <citation type="submission" date="2019-08" db="EMBL/GenBank/DDBJ databases">
        <title>Amphibian skin-associated Pigmentiphaga: genome sequence and occurrence across geography and hosts.</title>
        <authorList>
            <person name="Bletz M.C."/>
            <person name="Bunk B."/>
            <person name="Sproeer C."/>
            <person name="Biwer P."/>
            <person name="Reiter S."/>
            <person name="Rabemananjara F.C.E."/>
            <person name="Schulz S."/>
            <person name="Overmann J."/>
            <person name="Vences M."/>
        </authorList>
    </citation>
    <scope>NUCLEOTIDE SEQUENCE [LARGE SCALE GENOMIC DNA]</scope>
    <source>
        <strain evidence="6 7">Mada1488</strain>
    </source>
</reference>
<name>A0A5C0B0J0_9BURK</name>
<evidence type="ECO:0000256" key="1">
    <source>
        <dbReference type="ARBA" id="ARBA00010164"/>
    </source>
</evidence>
<dbReference type="Pfam" id="PF07804">
    <property type="entry name" value="HipA_C"/>
    <property type="match status" value="1"/>
</dbReference>
<keyword evidence="2" id="KW-0808">Transferase</keyword>
<dbReference type="OrthoDB" id="9805913at2"/>
<evidence type="ECO:0000256" key="2">
    <source>
        <dbReference type="ARBA" id="ARBA00022679"/>
    </source>
</evidence>
<dbReference type="InterPro" id="IPR017508">
    <property type="entry name" value="HipA_N1"/>
</dbReference>
<dbReference type="GO" id="GO:0005829">
    <property type="term" value="C:cytosol"/>
    <property type="evidence" value="ECO:0007669"/>
    <property type="project" value="TreeGrafter"/>
</dbReference>
<protein>
    <submittedName>
        <fullName evidence="6">Type II toxin-antitoxin system HipA family toxin</fullName>
    </submittedName>
</protein>
<organism evidence="6 7">
    <name type="scientific">Pigmentiphaga aceris</name>
    <dbReference type="NCBI Taxonomy" id="1940612"/>
    <lineage>
        <taxon>Bacteria</taxon>
        <taxon>Pseudomonadati</taxon>
        <taxon>Pseudomonadota</taxon>
        <taxon>Betaproteobacteria</taxon>
        <taxon>Burkholderiales</taxon>
        <taxon>Alcaligenaceae</taxon>
        <taxon>Pigmentiphaga</taxon>
    </lineage>
</organism>
<dbReference type="Gene3D" id="1.10.1070.20">
    <property type="match status" value="1"/>
</dbReference>
<evidence type="ECO:0000259" key="5">
    <source>
        <dbReference type="Pfam" id="PF13657"/>
    </source>
</evidence>
<dbReference type="AlphaFoldDB" id="A0A5C0B0J0"/>
<evidence type="ECO:0000313" key="7">
    <source>
        <dbReference type="Proteomes" id="UP000325161"/>
    </source>
</evidence>
<dbReference type="InterPro" id="IPR052028">
    <property type="entry name" value="HipA_Ser/Thr_kinase"/>
</dbReference>
<dbReference type="EMBL" id="CP043046">
    <property type="protein sequence ID" value="QEI08249.1"/>
    <property type="molecule type" value="Genomic_DNA"/>
</dbReference>
<comment type="similarity">
    <text evidence="1">Belongs to the HipA Ser/Thr kinase family.</text>
</comment>